<name>A0A3B0TAE6_9ZZZZ</name>
<gene>
    <name evidence="1" type="ORF">MNBD_ALPHA09-717</name>
</gene>
<reference evidence="1" key="1">
    <citation type="submission" date="2018-06" db="EMBL/GenBank/DDBJ databases">
        <authorList>
            <person name="Zhirakovskaya E."/>
        </authorList>
    </citation>
    <scope>NUCLEOTIDE SEQUENCE</scope>
</reference>
<dbReference type="InterPro" id="IPR013078">
    <property type="entry name" value="His_Pase_superF_clade-1"/>
</dbReference>
<sequence>MAGDHERPLAPRGTAAAPRMGAEMKRLGLVPDLVLCSTATRAQATVTLVLDAMDIAPKTIFDRRIYDAEAEDLIDLITEFCPGTDRILVVGHNPTMQIAASRLARDGGEEALIRLETKFPTAGLAVIDFDPGNWSGANLDGGRLAAFITPANL</sequence>
<dbReference type="CDD" id="cd07067">
    <property type="entry name" value="HP_PGM_like"/>
    <property type="match status" value="1"/>
</dbReference>
<dbReference type="PANTHER" id="PTHR47623">
    <property type="entry name" value="OS09G0287300 PROTEIN"/>
    <property type="match status" value="1"/>
</dbReference>
<dbReference type="Gene3D" id="3.40.50.1240">
    <property type="entry name" value="Phosphoglycerate mutase-like"/>
    <property type="match status" value="1"/>
</dbReference>
<dbReference type="InterPro" id="IPR029033">
    <property type="entry name" value="His_PPase_superfam"/>
</dbReference>
<dbReference type="SUPFAM" id="SSF53254">
    <property type="entry name" value="Phosphoglycerate mutase-like"/>
    <property type="match status" value="1"/>
</dbReference>
<accession>A0A3B0TAE6</accession>
<dbReference type="PANTHER" id="PTHR47623:SF1">
    <property type="entry name" value="OS09G0287300 PROTEIN"/>
    <property type="match status" value="1"/>
</dbReference>
<organism evidence="1">
    <name type="scientific">hydrothermal vent metagenome</name>
    <dbReference type="NCBI Taxonomy" id="652676"/>
    <lineage>
        <taxon>unclassified sequences</taxon>
        <taxon>metagenomes</taxon>
        <taxon>ecological metagenomes</taxon>
    </lineage>
</organism>
<dbReference type="EMBL" id="UOEM01000031">
    <property type="protein sequence ID" value="VAW11472.1"/>
    <property type="molecule type" value="Genomic_DNA"/>
</dbReference>
<evidence type="ECO:0000313" key="1">
    <source>
        <dbReference type="EMBL" id="VAW11472.1"/>
    </source>
</evidence>
<protein>
    <submittedName>
        <fullName evidence="1">Phosphohistidine phosphatase SixA</fullName>
    </submittedName>
</protein>
<proteinExistence type="predicted"/>
<dbReference type="AlphaFoldDB" id="A0A3B0TAE6"/>